<name>A0AA39H7D7_9BILA</name>
<gene>
    <name evidence="2" type="ORF">QR680_015346</name>
</gene>
<feature type="transmembrane region" description="Helical" evidence="1">
    <location>
        <begin position="182"/>
        <end position="205"/>
    </location>
</feature>
<evidence type="ECO:0000313" key="3">
    <source>
        <dbReference type="Proteomes" id="UP001175271"/>
    </source>
</evidence>
<keyword evidence="1" id="KW-1133">Transmembrane helix</keyword>
<dbReference type="AlphaFoldDB" id="A0AA39H7D7"/>
<proteinExistence type="predicted"/>
<evidence type="ECO:0000313" key="2">
    <source>
        <dbReference type="EMBL" id="KAK0400611.1"/>
    </source>
</evidence>
<keyword evidence="3" id="KW-1185">Reference proteome</keyword>
<feature type="transmembrane region" description="Helical" evidence="1">
    <location>
        <begin position="133"/>
        <end position="155"/>
    </location>
</feature>
<accession>A0AA39H7D7</accession>
<feature type="transmembrane region" description="Helical" evidence="1">
    <location>
        <begin position="86"/>
        <end position="113"/>
    </location>
</feature>
<dbReference type="Proteomes" id="UP001175271">
    <property type="component" value="Unassembled WGS sequence"/>
</dbReference>
<evidence type="ECO:0000256" key="1">
    <source>
        <dbReference type="SAM" id="Phobius"/>
    </source>
</evidence>
<dbReference type="EMBL" id="JAUCMV010000004">
    <property type="protein sequence ID" value="KAK0400611.1"/>
    <property type="molecule type" value="Genomic_DNA"/>
</dbReference>
<feature type="transmembrane region" description="Helical" evidence="1">
    <location>
        <begin position="12"/>
        <end position="31"/>
    </location>
</feature>
<feature type="transmembrane region" description="Helical" evidence="1">
    <location>
        <begin position="260"/>
        <end position="285"/>
    </location>
</feature>
<sequence length="309" mass="35245">MSNDGLSSFLSYLLSGLSYCFSIPFFYIVVFKSPPFIRVYRNTILNLGIWYCVTMASYSILFQPAYTKFSTKSCARFMGLVSYFGVNVNIIVIFLAVICVENTVVAKFICFLYRYAQMRRANRANFLKSWKGLLICVAMHITVSILSGCLSYVFLINGEIIEENGTFLLCADEHNYNIVKRLTLIVLIVFISQSAAIAAFAFMTIRCLSSLKTHMTKRTYKLNQLLTINLVVLLIFPIVFHDVPICILCCMIYIKSDSMYFWVSFTGHAPFGELILTFSTILWFVTPYREAVKAMLWKKSVVVPNSNVT</sequence>
<feature type="transmembrane region" description="Helical" evidence="1">
    <location>
        <begin position="43"/>
        <end position="66"/>
    </location>
</feature>
<keyword evidence="1" id="KW-0812">Transmembrane</keyword>
<comment type="caution">
    <text evidence="2">The sequence shown here is derived from an EMBL/GenBank/DDBJ whole genome shotgun (WGS) entry which is preliminary data.</text>
</comment>
<feature type="transmembrane region" description="Helical" evidence="1">
    <location>
        <begin position="226"/>
        <end position="254"/>
    </location>
</feature>
<dbReference type="Pfam" id="PF10318">
    <property type="entry name" value="7TM_GPCR_Srh"/>
    <property type="match status" value="1"/>
</dbReference>
<dbReference type="InterPro" id="IPR019422">
    <property type="entry name" value="7TM_GPCR_serpentine_rcpt_Srh"/>
</dbReference>
<organism evidence="2 3">
    <name type="scientific">Steinernema hermaphroditum</name>
    <dbReference type="NCBI Taxonomy" id="289476"/>
    <lineage>
        <taxon>Eukaryota</taxon>
        <taxon>Metazoa</taxon>
        <taxon>Ecdysozoa</taxon>
        <taxon>Nematoda</taxon>
        <taxon>Chromadorea</taxon>
        <taxon>Rhabditida</taxon>
        <taxon>Tylenchina</taxon>
        <taxon>Panagrolaimomorpha</taxon>
        <taxon>Strongyloidoidea</taxon>
        <taxon>Steinernematidae</taxon>
        <taxon>Steinernema</taxon>
    </lineage>
</organism>
<protein>
    <submittedName>
        <fullName evidence="2">Uncharacterized protein</fullName>
    </submittedName>
</protein>
<keyword evidence="1" id="KW-0472">Membrane</keyword>
<reference evidence="2" key="1">
    <citation type="submission" date="2023-06" db="EMBL/GenBank/DDBJ databases">
        <title>Genomic analysis of the entomopathogenic nematode Steinernema hermaphroditum.</title>
        <authorList>
            <person name="Schwarz E.M."/>
            <person name="Heppert J.K."/>
            <person name="Baniya A."/>
            <person name="Schwartz H.T."/>
            <person name="Tan C.-H."/>
            <person name="Antoshechkin I."/>
            <person name="Sternberg P.W."/>
            <person name="Goodrich-Blair H."/>
            <person name="Dillman A.R."/>
        </authorList>
    </citation>
    <scope>NUCLEOTIDE SEQUENCE</scope>
    <source>
        <strain evidence="2">PS9179</strain>
        <tissue evidence="2">Whole animal</tissue>
    </source>
</reference>